<comment type="caution">
    <text evidence="3">The sequence shown here is derived from an EMBL/GenBank/DDBJ whole genome shotgun (WGS) entry which is preliminary data.</text>
</comment>
<keyword evidence="2" id="KW-0677">Repeat</keyword>
<evidence type="ECO:0000256" key="1">
    <source>
        <dbReference type="ARBA" id="ARBA00022614"/>
    </source>
</evidence>
<keyword evidence="1" id="KW-0433">Leucine-rich repeat</keyword>
<dbReference type="Gene3D" id="3.80.10.10">
    <property type="entry name" value="Ribonuclease Inhibitor"/>
    <property type="match status" value="1"/>
</dbReference>
<protein>
    <submittedName>
        <fullName evidence="3">Uncharacterized protein</fullName>
    </submittedName>
</protein>
<dbReference type="PANTHER" id="PTHR24366">
    <property type="entry name" value="IG(IMMUNOGLOBULIN) AND LRR(LEUCINE RICH REPEAT) DOMAINS"/>
    <property type="match status" value="1"/>
</dbReference>
<keyword evidence="4" id="KW-1185">Reference proteome</keyword>
<proteinExistence type="predicted"/>
<gene>
    <name evidence="3" type="ORF">ANN_19903</name>
</gene>
<dbReference type="PRINTS" id="PR00019">
    <property type="entry name" value="LEURICHRPT"/>
</dbReference>
<evidence type="ECO:0000256" key="2">
    <source>
        <dbReference type="ARBA" id="ARBA00022737"/>
    </source>
</evidence>
<organism evidence="3 4">
    <name type="scientific">Periplaneta americana</name>
    <name type="common">American cockroach</name>
    <name type="synonym">Blatta americana</name>
    <dbReference type="NCBI Taxonomy" id="6978"/>
    <lineage>
        <taxon>Eukaryota</taxon>
        <taxon>Metazoa</taxon>
        <taxon>Ecdysozoa</taxon>
        <taxon>Arthropoda</taxon>
        <taxon>Hexapoda</taxon>
        <taxon>Insecta</taxon>
        <taxon>Pterygota</taxon>
        <taxon>Neoptera</taxon>
        <taxon>Polyneoptera</taxon>
        <taxon>Dictyoptera</taxon>
        <taxon>Blattodea</taxon>
        <taxon>Blattoidea</taxon>
        <taxon>Blattidae</taxon>
        <taxon>Blattinae</taxon>
        <taxon>Periplaneta</taxon>
    </lineage>
</organism>
<evidence type="ECO:0000313" key="3">
    <source>
        <dbReference type="EMBL" id="KAJ4431306.1"/>
    </source>
</evidence>
<evidence type="ECO:0000313" key="4">
    <source>
        <dbReference type="Proteomes" id="UP001148838"/>
    </source>
</evidence>
<accession>A0ABQ8SB56</accession>
<name>A0ABQ8SB56_PERAM</name>
<reference evidence="3 4" key="1">
    <citation type="journal article" date="2022" name="Allergy">
        <title>Genome assembly and annotation of Periplaneta americana reveal a comprehensive cockroach allergen profile.</title>
        <authorList>
            <person name="Wang L."/>
            <person name="Xiong Q."/>
            <person name="Saelim N."/>
            <person name="Wang L."/>
            <person name="Nong W."/>
            <person name="Wan A.T."/>
            <person name="Shi M."/>
            <person name="Liu X."/>
            <person name="Cao Q."/>
            <person name="Hui J.H.L."/>
            <person name="Sookrung N."/>
            <person name="Leung T.F."/>
            <person name="Tungtrongchitr A."/>
            <person name="Tsui S.K.W."/>
        </authorList>
    </citation>
    <scope>NUCLEOTIDE SEQUENCE [LARGE SCALE GENOMIC DNA]</scope>
    <source>
        <strain evidence="3">PWHHKU_190912</strain>
    </source>
</reference>
<dbReference type="EMBL" id="JAJSOF020000031">
    <property type="protein sequence ID" value="KAJ4431306.1"/>
    <property type="molecule type" value="Genomic_DNA"/>
</dbReference>
<dbReference type="InterPro" id="IPR003591">
    <property type="entry name" value="Leu-rich_rpt_typical-subtyp"/>
</dbReference>
<dbReference type="SUPFAM" id="SSF52058">
    <property type="entry name" value="L domain-like"/>
    <property type="match status" value="1"/>
</dbReference>
<sequence>MSRLPCYKPRLYITDTSLPVAGKELTQLDLSQNGLSSVPSAAFRNLHHLLILNLNHNRITAIHNRAFEGLDTLEILTLYENKITIVEPEAFKGLDK</sequence>
<dbReference type="Pfam" id="PF13855">
    <property type="entry name" value="LRR_8"/>
    <property type="match status" value="1"/>
</dbReference>
<dbReference type="Proteomes" id="UP001148838">
    <property type="component" value="Unassembled WGS sequence"/>
</dbReference>
<dbReference type="SMART" id="SM00369">
    <property type="entry name" value="LRR_TYP"/>
    <property type="match status" value="3"/>
</dbReference>
<dbReference type="InterPro" id="IPR001611">
    <property type="entry name" value="Leu-rich_rpt"/>
</dbReference>
<dbReference type="PROSITE" id="PS51450">
    <property type="entry name" value="LRR"/>
    <property type="match status" value="1"/>
</dbReference>
<dbReference type="InterPro" id="IPR032675">
    <property type="entry name" value="LRR_dom_sf"/>
</dbReference>